<evidence type="ECO:0000313" key="1">
    <source>
        <dbReference type="EMBL" id="CDW20170.1"/>
    </source>
</evidence>
<accession>A0A0K2T2W6</accession>
<name>A0A0K2T2W6_LEPSM</name>
<protein>
    <submittedName>
        <fullName evidence="1">Uncharacterized protein</fullName>
    </submittedName>
</protein>
<proteinExistence type="predicted"/>
<sequence>LKPIVEALFPLRLRHLQNIVFKRFSSIFWRRNSLTTNFFSWCVVIKRSHWVPSQGCTADDLSIQHFGHSICACLSRCVRARIVMVNNDSSSLVRFSNFSEDFRQTNCDVPLRIDRPTMFKWNSRYMTSFAEETGDHLL</sequence>
<organism evidence="1">
    <name type="scientific">Lepeophtheirus salmonis</name>
    <name type="common">Salmon louse</name>
    <name type="synonym">Caligus salmonis</name>
    <dbReference type="NCBI Taxonomy" id="72036"/>
    <lineage>
        <taxon>Eukaryota</taxon>
        <taxon>Metazoa</taxon>
        <taxon>Ecdysozoa</taxon>
        <taxon>Arthropoda</taxon>
        <taxon>Crustacea</taxon>
        <taxon>Multicrustacea</taxon>
        <taxon>Hexanauplia</taxon>
        <taxon>Copepoda</taxon>
        <taxon>Siphonostomatoida</taxon>
        <taxon>Caligidae</taxon>
        <taxon>Lepeophtheirus</taxon>
    </lineage>
</organism>
<dbReference type="EMBL" id="HACA01002809">
    <property type="protein sequence ID" value="CDW20170.1"/>
    <property type="molecule type" value="Transcribed_RNA"/>
</dbReference>
<feature type="non-terminal residue" evidence="1">
    <location>
        <position position="1"/>
    </location>
</feature>
<dbReference type="AlphaFoldDB" id="A0A0K2T2W6"/>
<reference evidence="1" key="1">
    <citation type="submission" date="2014-05" db="EMBL/GenBank/DDBJ databases">
        <authorList>
            <person name="Chronopoulou M."/>
        </authorList>
    </citation>
    <scope>NUCLEOTIDE SEQUENCE</scope>
    <source>
        <tissue evidence="1">Whole organism</tissue>
    </source>
</reference>